<accession>A0AAV1IIR8</accession>
<name>A0AAV1IIR8_9CHLO</name>
<dbReference type="Proteomes" id="UP001314263">
    <property type="component" value="Unassembled WGS sequence"/>
</dbReference>
<gene>
    <name evidence="2" type="ORF">CVIRNUC_009538</name>
</gene>
<feature type="compositionally biased region" description="Polar residues" evidence="1">
    <location>
        <begin position="106"/>
        <end position="118"/>
    </location>
</feature>
<evidence type="ECO:0000256" key="1">
    <source>
        <dbReference type="SAM" id="MobiDB-lite"/>
    </source>
</evidence>
<organism evidence="2 3">
    <name type="scientific">Coccomyxa viridis</name>
    <dbReference type="NCBI Taxonomy" id="1274662"/>
    <lineage>
        <taxon>Eukaryota</taxon>
        <taxon>Viridiplantae</taxon>
        <taxon>Chlorophyta</taxon>
        <taxon>core chlorophytes</taxon>
        <taxon>Trebouxiophyceae</taxon>
        <taxon>Trebouxiophyceae incertae sedis</taxon>
        <taxon>Coccomyxaceae</taxon>
        <taxon>Coccomyxa</taxon>
    </lineage>
</organism>
<dbReference type="EMBL" id="CAUYUE010000014">
    <property type="protein sequence ID" value="CAK0786325.1"/>
    <property type="molecule type" value="Genomic_DNA"/>
</dbReference>
<proteinExistence type="predicted"/>
<feature type="compositionally biased region" description="Polar residues" evidence="1">
    <location>
        <begin position="176"/>
        <end position="194"/>
    </location>
</feature>
<feature type="compositionally biased region" description="Polar residues" evidence="1">
    <location>
        <begin position="40"/>
        <end position="52"/>
    </location>
</feature>
<evidence type="ECO:0008006" key="4">
    <source>
        <dbReference type="Google" id="ProtNLM"/>
    </source>
</evidence>
<evidence type="ECO:0000313" key="3">
    <source>
        <dbReference type="Proteomes" id="UP001314263"/>
    </source>
</evidence>
<dbReference type="AlphaFoldDB" id="A0AAV1IIR8"/>
<comment type="caution">
    <text evidence="2">The sequence shown here is derived from an EMBL/GenBank/DDBJ whole genome shotgun (WGS) entry which is preliminary data.</text>
</comment>
<protein>
    <recommendedName>
        <fullName evidence="4">Cyclin N-terminal domain-containing protein</fullName>
    </recommendedName>
</protein>
<feature type="region of interest" description="Disordered" evidence="1">
    <location>
        <begin position="1"/>
        <end position="130"/>
    </location>
</feature>
<dbReference type="InterPro" id="IPR036915">
    <property type="entry name" value="Cyclin-like_sf"/>
</dbReference>
<evidence type="ECO:0000313" key="2">
    <source>
        <dbReference type="EMBL" id="CAK0786325.1"/>
    </source>
</evidence>
<feature type="region of interest" description="Disordered" evidence="1">
    <location>
        <begin position="172"/>
        <end position="210"/>
    </location>
</feature>
<keyword evidence="3" id="KW-1185">Reference proteome</keyword>
<sequence>MQPPPVSAPPAQFEGSPPATLPEGHVCPGMLASFRKRKSSNALQEQWKQQGFPQAERGALGGKPIPRTLSVEESGRSSATLGTASAEEWLQQAARDGENDGDSPASRLQYQLMQGQAHRSSEDHKRRRVSSITPEALGVAAACPAQPLTSEQRIGGATPECLDRQSAVASIEDARSQQTECRAQGQLSAQDEQLSSSEDPDSSPDSCFDSAFIPAIKTGPAQQGANAAGPAEVPPAPVLVSAQQQLHGGKVYRFGSLRSRSRLSMTDSAAMQQPAVPGTLPCQAPPQVLQPCANLAPCAVASQLLASRPAGPVQAAPVQVAVAQTGNPTMAVANLIAGHSLARLPPAELALLIANHNGSDPALTQALQCAMSALSDAQLGNVGLALQELNRVLRGPKTQQQPVQKQIPVQRAAVPTVCRLQPGCQHPAQFNDRVAPAAKGGAAPMVRIGRPVLPAQAQMQLELCRQLQDGHCSLVASQRISWLQVLTMWSKGTDMVQADTPAFALHLWTRVQPLVCVRRVAQSGACKPWETVALACLWVAAKHEEARRALPPASRLAPLASCNARVLCAVEIHVLELLKWAPLALWDDALHSKGIRFRQ</sequence>
<dbReference type="SUPFAM" id="SSF47954">
    <property type="entry name" value="Cyclin-like"/>
    <property type="match status" value="1"/>
</dbReference>
<reference evidence="2 3" key="1">
    <citation type="submission" date="2023-10" db="EMBL/GenBank/DDBJ databases">
        <authorList>
            <person name="Maclean D."/>
            <person name="Macfadyen A."/>
        </authorList>
    </citation>
    <scope>NUCLEOTIDE SEQUENCE [LARGE SCALE GENOMIC DNA]</scope>
</reference>